<keyword evidence="4" id="KW-1185">Reference proteome</keyword>
<gene>
    <name evidence="3" type="ORF">EAH_00016750</name>
</gene>
<reference evidence="3" key="2">
    <citation type="submission" date="2013-10" db="EMBL/GenBank/DDBJ databases">
        <authorList>
            <person name="Aslett M."/>
        </authorList>
    </citation>
    <scope>NUCLEOTIDE SEQUENCE</scope>
    <source>
        <strain evidence="3">Houghton</strain>
    </source>
</reference>
<dbReference type="SMART" id="SM00516">
    <property type="entry name" value="SEC14"/>
    <property type="match status" value="1"/>
</dbReference>
<dbReference type="EMBL" id="HG670333">
    <property type="protein sequence ID" value="CDI76205.1"/>
    <property type="molecule type" value="Genomic_DNA"/>
</dbReference>
<dbReference type="RefSeq" id="XP_013253225.1">
    <property type="nucleotide sequence ID" value="XM_013397771.1"/>
</dbReference>
<protein>
    <submittedName>
        <fullName evidence="3">CRAL/TRIO domain-containing protein, putative</fullName>
    </submittedName>
</protein>
<feature type="compositionally biased region" description="Low complexity" evidence="1">
    <location>
        <begin position="323"/>
        <end position="377"/>
    </location>
</feature>
<accession>U6G7P9</accession>
<dbReference type="InterPro" id="IPR036273">
    <property type="entry name" value="CRAL/TRIO_N_dom_sf"/>
</dbReference>
<feature type="domain" description="CRAL-TRIO" evidence="2">
    <location>
        <begin position="128"/>
        <end position="288"/>
    </location>
</feature>
<dbReference type="AlphaFoldDB" id="U6G7P9"/>
<dbReference type="InterPro" id="IPR001251">
    <property type="entry name" value="CRAL-TRIO_dom"/>
</dbReference>
<evidence type="ECO:0000313" key="4">
    <source>
        <dbReference type="Proteomes" id="UP000018050"/>
    </source>
</evidence>
<dbReference type="InterPro" id="IPR052578">
    <property type="entry name" value="PI_Transfer_CRAL-TRIO"/>
</dbReference>
<dbReference type="Pfam" id="PF00650">
    <property type="entry name" value="CRAL_TRIO"/>
    <property type="match status" value="1"/>
</dbReference>
<proteinExistence type="predicted"/>
<dbReference type="GO" id="GO:0008526">
    <property type="term" value="F:phosphatidylinositol transfer activity"/>
    <property type="evidence" value="ECO:0007669"/>
    <property type="project" value="TreeGrafter"/>
</dbReference>
<reference evidence="3" key="1">
    <citation type="submission" date="2013-10" db="EMBL/GenBank/DDBJ databases">
        <title>Genomic analysis of the causative agents of coccidiosis in chickens.</title>
        <authorList>
            <person name="Reid A.J."/>
            <person name="Blake D."/>
            <person name="Billington K."/>
            <person name="Browne H."/>
            <person name="Dunn M."/>
            <person name="Hung S."/>
            <person name="Kawahara F."/>
            <person name="Miranda-Saavedra D."/>
            <person name="Mourier T."/>
            <person name="Nagra H."/>
            <person name="Otto T.D."/>
            <person name="Rawlings N."/>
            <person name="Sanchez A."/>
            <person name="Sanders M."/>
            <person name="Subramaniam C."/>
            <person name="Tay Y."/>
            <person name="Dear P."/>
            <person name="Doerig C."/>
            <person name="Gruber A."/>
            <person name="Parkinson J."/>
            <person name="Shirley M."/>
            <person name="Wan K.L."/>
            <person name="Berriman M."/>
            <person name="Tomley F."/>
            <person name="Pain A."/>
        </authorList>
    </citation>
    <scope>NUCLEOTIDE SEQUENCE</scope>
    <source>
        <strain evidence="3">Houghton</strain>
    </source>
</reference>
<dbReference type="VEuPathDB" id="ToxoDB:EAH_00016750"/>
<dbReference type="SUPFAM" id="SSF52087">
    <property type="entry name" value="CRAL/TRIO domain"/>
    <property type="match status" value="1"/>
</dbReference>
<dbReference type="SUPFAM" id="SSF46938">
    <property type="entry name" value="CRAL/TRIO N-terminal domain"/>
    <property type="match status" value="1"/>
</dbReference>
<evidence type="ECO:0000313" key="3">
    <source>
        <dbReference type="EMBL" id="CDI76205.1"/>
    </source>
</evidence>
<feature type="region of interest" description="Disordered" evidence="1">
    <location>
        <begin position="1"/>
        <end position="41"/>
    </location>
</feature>
<dbReference type="PANTHER" id="PTHR45824:SF29">
    <property type="entry name" value="GH16843P"/>
    <property type="match status" value="1"/>
</dbReference>
<organism evidence="3 4">
    <name type="scientific">Eimeria acervulina</name>
    <name type="common">Coccidian parasite</name>
    <dbReference type="NCBI Taxonomy" id="5801"/>
    <lineage>
        <taxon>Eukaryota</taxon>
        <taxon>Sar</taxon>
        <taxon>Alveolata</taxon>
        <taxon>Apicomplexa</taxon>
        <taxon>Conoidasida</taxon>
        <taxon>Coccidia</taxon>
        <taxon>Eucoccidiorida</taxon>
        <taxon>Eimeriorina</taxon>
        <taxon>Eimeriidae</taxon>
        <taxon>Eimeria</taxon>
    </lineage>
</organism>
<dbReference type="Gene3D" id="3.40.525.10">
    <property type="entry name" value="CRAL-TRIO lipid binding domain"/>
    <property type="match status" value="2"/>
</dbReference>
<evidence type="ECO:0000259" key="2">
    <source>
        <dbReference type="PROSITE" id="PS50191"/>
    </source>
</evidence>
<dbReference type="GeneID" id="25269745"/>
<dbReference type="PANTHER" id="PTHR45824">
    <property type="entry name" value="GH16843P"/>
    <property type="match status" value="1"/>
</dbReference>
<dbReference type="OrthoDB" id="1434354at2759"/>
<sequence length="377" mass="41636">MALVESEALHASHGGPSPSSSPPPGTSSTSPQPLCTATGPPPSLGIFPPIESVEGLNLNAEQLQKVRSLRAMVDSFPIVDELREEAPAAKEKSWLSGMFSRSSSSNTTKKEVEELTWEEVLWLSNDLILWRYLRSYNWEEAVAQQQLLQTIIWRREPQSTRAAQDYTLYTLEKALRSVCVGSDRDQLVFLVDFAGFRVSQVPSMDVSREVVQILNEHYTDILAKAYMLDAPAYLDGLWRIVKLMLHPLTASKVEFVSTTNPQQRSKLIQRIPPRFLEKTLGGTCEAVYDHEVYWEAEREYHNQIQVHTQQAIASMKQDNKFAPRTNTNTNLNLPPQTPAETAGDTAAEAAAGAAAGAAAEPGAAAAEQQQSEAADNE</sequence>
<dbReference type="PROSITE" id="PS50191">
    <property type="entry name" value="CRAL_TRIO"/>
    <property type="match status" value="1"/>
</dbReference>
<dbReference type="CDD" id="cd00170">
    <property type="entry name" value="SEC14"/>
    <property type="match status" value="1"/>
</dbReference>
<evidence type="ECO:0000256" key="1">
    <source>
        <dbReference type="SAM" id="MobiDB-lite"/>
    </source>
</evidence>
<dbReference type="InterPro" id="IPR036865">
    <property type="entry name" value="CRAL-TRIO_dom_sf"/>
</dbReference>
<name>U6G7P9_EIMAC</name>
<dbReference type="Proteomes" id="UP000018050">
    <property type="component" value="Unassembled WGS sequence"/>
</dbReference>
<feature type="region of interest" description="Disordered" evidence="1">
    <location>
        <begin position="321"/>
        <end position="377"/>
    </location>
</feature>